<reference evidence="2 3" key="1">
    <citation type="submission" date="2017-05" db="EMBL/GenBank/DDBJ databases">
        <title>Draft genome sequence of Elsinoe australis.</title>
        <authorList>
            <person name="Cheng Q."/>
        </authorList>
    </citation>
    <scope>NUCLEOTIDE SEQUENCE [LARGE SCALE GENOMIC DNA]</scope>
    <source>
        <strain evidence="2 3">NL1</strain>
    </source>
</reference>
<evidence type="ECO:0000313" key="2">
    <source>
        <dbReference type="EMBL" id="PSK35109.1"/>
    </source>
</evidence>
<dbReference type="Proteomes" id="UP000243723">
    <property type="component" value="Unassembled WGS sequence"/>
</dbReference>
<dbReference type="InterPro" id="IPR016162">
    <property type="entry name" value="Ald_DH_N"/>
</dbReference>
<dbReference type="STRING" id="40998.A0A2P7YGL3"/>
<gene>
    <name evidence="2" type="ORF">B9Z65_1692</name>
</gene>
<evidence type="ECO:0000313" key="3">
    <source>
        <dbReference type="Proteomes" id="UP000243723"/>
    </source>
</evidence>
<dbReference type="PANTHER" id="PTHR42804">
    <property type="entry name" value="ALDEHYDE DEHYDROGENASE"/>
    <property type="match status" value="1"/>
</dbReference>
<dbReference type="OrthoDB" id="310895at2759"/>
<comment type="caution">
    <text evidence="2">The sequence shown here is derived from an EMBL/GenBank/DDBJ whole genome shotgun (WGS) entry which is preliminary data.</text>
</comment>
<dbReference type="AlphaFoldDB" id="A0A2P7YGL3"/>
<name>A0A2P7YGL3_9PEZI</name>
<dbReference type="Pfam" id="PF00171">
    <property type="entry name" value="Aldedh"/>
    <property type="match status" value="1"/>
</dbReference>
<dbReference type="Gene3D" id="3.40.309.10">
    <property type="entry name" value="Aldehyde Dehydrogenase, Chain A, domain 2"/>
    <property type="match status" value="1"/>
</dbReference>
<keyword evidence="3" id="KW-1185">Reference proteome</keyword>
<dbReference type="EMBL" id="NHZQ01000445">
    <property type="protein sequence ID" value="PSK35109.1"/>
    <property type="molecule type" value="Genomic_DNA"/>
</dbReference>
<dbReference type="PANTHER" id="PTHR42804:SF1">
    <property type="entry name" value="ALDEHYDE DEHYDROGENASE-RELATED"/>
    <property type="match status" value="1"/>
</dbReference>
<evidence type="ECO:0000259" key="1">
    <source>
        <dbReference type="Pfam" id="PF00171"/>
    </source>
</evidence>
<feature type="domain" description="Aldehyde dehydrogenase" evidence="1">
    <location>
        <begin position="1"/>
        <end position="148"/>
    </location>
</feature>
<organism evidence="2 3">
    <name type="scientific">Elsinoe australis</name>
    <dbReference type="NCBI Taxonomy" id="40998"/>
    <lineage>
        <taxon>Eukaryota</taxon>
        <taxon>Fungi</taxon>
        <taxon>Dikarya</taxon>
        <taxon>Ascomycota</taxon>
        <taxon>Pezizomycotina</taxon>
        <taxon>Dothideomycetes</taxon>
        <taxon>Dothideomycetidae</taxon>
        <taxon>Myriangiales</taxon>
        <taxon>Elsinoaceae</taxon>
        <taxon>Elsinoe</taxon>
    </lineage>
</organism>
<sequence>MVDKDQLERVTELIEGAKSEGIQVLARGKGHTESGQFMTPTLFLNPSTERRIYKEEIFGPVLVVRTFKTEEEVVALANDTTYGLSGTIFTSSIGRGLRVASQIDVGTLSINSSHMPLTQTTWGGWKQSGVGREGGLDGLKEYVQSKTIHINLKV</sequence>
<dbReference type="InterPro" id="IPR016161">
    <property type="entry name" value="Ald_DH/histidinol_DH"/>
</dbReference>
<dbReference type="InterPro" id="IPR016163">
    <property type="entry name" value="Ald_DH_C"/>
</dbReference>
<dbReference type="SUPFAM" id="SSF53720">
    <property type="entry name" value="ALDH-like"/>
    <property type="match status" value="1"/>
</dbReference>
<protein>
    <submittedName>
        <fullName evidence="2">Aldehyde dehydrogenase</fullName>
    </submittedName>
</protein>
<dbReference type="GO" id="GO:0016620">
    <property type="term" value="F:oxidoreductase activity, acting on the aldehyde or oxo group of donors, NAD or NADP as acceptor"/>
    <property type="evidence" value="ECO:0007669"/>
    <property type="project" value="InterPro"/>
</dbReference>
<dbReference type="InterPro" id="IPR015590">
    <property type="entry name" value="Aldehyde_DH_dom"/>
</dbReference>
<proteinExistence type="predicted"/>
<dbReference type="Gene3D" id="3.40.605.10">
    <property type="entry name" value="Aldehyde Dehydrogenase, Chain A, domain 1"/>
    <property type="match status" value="1"/>
</dbReference>
<accession>A0A2P7YGL3</accession>